<protein>
    <submittedName>
        <fullName evidence="1">Uncharacterized protein</fullName>
    </submittedName>
</protein>
<proteinExistence type="predicted"/>
<organism evidence="1">
    <name type="scientific">Phytophthora nicotianae</name>
    <name type="common">Potato buckeye rot agent</name>
    <name type="synonym">Phytophthora parasitica</name>
    <dbReference type="NCBI Taxonomy" id="4792"/>
    <lineage>
        <taxon>Eukaryota</taxon>
        <taxon>Sar</taxon>
        <taxon>Stramenopiles</taxon>
        <taxon>Oomycota</taxon>
        <taxon>Peronosporomycetes</taxon>
        <taxon>Peronosporales</taxon>
        <taxon>Peronosporaceae</taxon>
        <taxon>Phytophthora</taxon>
    </lineage>
</organism>
<dbReference type="Proteomes" id="UP000053236">
    <property type="component" value="Unassembled WGS sequence"/>
</dbReference>
<reference evidence="1" key="1">
    <citation type="submission" date="2013-11" db="EMBL/GenBank/DDBJ databases">
        <title>The Genome Sequence of Phytophthora parasitica CJ02B3.</title>
        <authorList>
            <consortium name="The Broad Institute Genomics Platform"/>
            <person name="Russ C."/>
            <person name="Tyler B."/>
            <person name="Panabieres F."/>
            <person name="Shan W."/>
            <person name="Tripathy S."/>
            <person name="Grunwald N."/>
            <person name="Machado M."/>
            <person name="Johnson C.S."/>
            <person name="Arredondo F."/>
            <person name="Hong C."/>
            <person name="Coffey M."/>
            <person name="Young S.K."/>
            <person name="Zeng Q."/>
            <person name="Gargeya S."/>
            <person name="Fitzgerald M."/>
            <person name="Abouelleil A."/>
            <person name="Alvarado L."/>
            <person name="Chapman S.B."/>
            <person name="Gainer-Dewar J."/>
            <person name="Goldberg J."/>
            <person name="Griggs A."/>
            <person name="Gujja S."/>
            <person name="Hansen M."/>
            <person name="Howarth C."/>
            <person name="Imamovic A."/>
            <person name="Ireland A."/>
            <person name="Larimer J."/>
            <person name="McCowan C."/>
            <person name="Murphy C."/>
            <person name="Pearson M."/>
            <person name="Poon T.W."/>
            <person name="Priest M."/>
            <person name="Roberts A."/>
            <person name="Saif S."/>
            <person name="Shea T."/>
            <person name="Sykes S."/>
            <person name="Wortman J."/>
            <person name="Nusbaum C."/>
            <person name="Birren B."/>
        </authorList>
    </citation>
    <scope>NUCLEOTIDE SEQUENCE [LARGE SCALE GENOMIC DNA]</scope>
    <source>
        <strain evidence="1">CJ02B3</strain>
    </source>
</reference>
<evidence type="ECO:0000313" key="1">
    <source>
        <dbReference type="EMBL" id="ETK71669.1"/>
    </source>
</evidence>
<sequence length="107" mass="11686">MHGFIRVDATGPIVDKPCMMAWHADVTPARRAPLGGYSASRSLTNSALTYVRSWPGSPEVMPCCCRYIFHAGKARFVRLGLRTSAANGCCASTCETRFIRLLFIGDS</sequence>
<name>W2FLX2_PHYNI</name>
<dbReference type="EMBL" id="KI689779">
    <property type="protein sequence ID" value="ETK71669.1"/>
    <property type="molecule type" value="Genomic_DNA"/>
</dbReference>
<accession>W2FLX2</accession>
<dbReference type="AlphaFoldDB" id="W2FLX2"/>
<gene>
    <name evidence="1" type="ORF">L915_21138</name>
</gene>